<dbReference type="PANTHER" id="PTHR12176">
    <property type="entry name" value="SAM-DEPENDENT METHYLTRANSFERASE SUPERFAMILY PROTEIN"/>
    <property type="match status" value="1"/>
</dbReference>
<keyword evidence="2" id="KW-0489">Methyltransferase</keyword>
<evidence type="ECO:0000256" key="3">
    <source>
        <dbReference type="ARBA" id="ARBA00022679"/>
    </source>
</evidence>
<evidence type="ECO:0000313" key="5">
    <source>
        <dbReference type="EMBL" id="TGO49067.1"/>
    </source>
</evidence>
<dbReference type="GO" id="GO:0008168">
    <property type="term" value="F:methyltransferase activity"/>
    <property type="evidence" value="ECO:0007669"/>
    <property type="project" value="UniProtKB-KW"/>
</dbReference>
<dbReference type="SUPFAM" id="SSF53335">
    <property type="entry name" value="S-adenosyl-L-methionine-dependent methyltransferases"/>
    <property type="match status" value="1"/>
</dbReference>
<feature type="domain" description="Methyltransferase" evidence="4">
    <location>
        <begin position="81"/>
        <end position="196"/>
    </location>
</feature>
<dbReference type="Pfam" id="PF13847">
    <property type="entry name" value="Methyltransf_31"/>
    <property type="match status" value="1"/>
</dbReference>
<dbReference type="InterPro" id="IPR025714">
    <property type="entry name" value="Methyltranfer_dom"/>
</dbReference>
<dbReference type="PANTHER" id="PTHR12176:SF80">
    <property type="entry name" value="EEF1A LYSINE METHYLTRANSFERASE 4"/>
    <property type="match status" value="1"/>
</dbReference>
<gene>
    <name evidence="5" type="ORF">BCON_0222g00180</name>
</gene>
<dbReference type="GO" id="GO:0032259">
    <property type="term" value="P:methylation"/>
    <property type="evidence" value="ECO:0007669"/>
    <property type="project" value="UniProtKB-KW"/>
</dbReference>
<evidence type="ECO:0000313" key="6">
    <source>
        <dbReference type="Proteomes" id="UP000297527"/>
    </source>
</evidence>
<dbReference type="Proteomes" id="UP000297527">
    <property type="component" value="Unassembled WGS sequence"/>
</dbReference>
<comment type="similarity">
    <text evidence="1">Belongs to the methyltransferase superfamily.</text>
</comment>
<reference evidence="5 6" key="1">
    <citation type="submission" date="2017-12" db="EMBL/GenBank/DDBJ databases">
        <title>Comparative genomics of Botrytis spp.</title>
        <authorList>
            <person name="Valero-Jimenez C.A."/>
            <person name="Tapia P."/>
            <person name="Veloso J."/>
            <person name="Silva-Moreno E."/>
            <person name="Staats M."/>
            <person name="Valdes J.H."/>
            <person name="Van Kan J.A.L."/>
        </authorList>
    </citation>
    <scope>NUCLEOTIDE SEQUENCE [LARGE SCALE GENOMIC DNA]</scope>
    <source>
        <strain evidence="5 6">MUCL11595</strain>
    </source>
</reference>
<sequence>MSGSKSLQELSRPSYWDNRYAGKFDPETEEIIHENGNEGEENVAAKKEIESFDWFKNFQSLKPFFEKHLPSPGEKREEGNGPRILHLGCGNSTLTYDLHTLGCRNQISVDFSEVVIQRMSEKYSDLNITWTVMDVRDMKLKDGEIDVAIDKGTLDAMIHGSMWDPPQEVRENVGRYADEVARVLKSGGQWLYITYRQPHFMKPFLLREGIWETEMEILGGESGAFEYFGWRMKKL</sequence>
<dbReference type="AlphaFoldDB" id="A0A4Z1HWE7"/>
<organism evidence="5 6">
    <name type="scientific">Botryotinia convoluta</name>
    <dbReference type="NCBI Taxonomy" id="54673"/>
    <lineage>
        <taxon>Eukaryota</taxon>
        <taxon>Fungi</taxon>
        <taxon>Dikarya</taxon>
        <taxon>Ascomycota</taxon>
        <taxon>Pezizomycotina</taxon>
        <taxon>Leotiomycetes</taxon>
        <taxon>Helotiales</taxon>
        <taxon>Sclerotiniaceae</taxon>
        <taxon>Botryotinia</taxon>
    </lineage>
</organism>
<dbReference type="OrthoDB" id="411785at2759"/>
<name>A0A4Z1HWE7_9HELO</name>
<proteinExistence type="inferred from homology"/>
<comment type="caution">
    <text evidence="5">The sequence shown here is derived from an EMBL/GenBank/DDBJ whole genome shotgun (WGS) entry which is preliminary data.</text>
</comment>
<protein>
    <recommendedName>
        <fullName evidence="4">Methyltransferase domain-containing protein</fullName>
    </recommendedName>
</protein>
<evidence type="ECO:0000259" key="4">
    <source>
        <dbReference type="Pfam" id="PF13847"/>
    </source>
</evidence>
<keyword evidence="3" id="KW-0808">Transferase</keyword>
<dbReference type="EMBL" id="PQXN01000221">
    <property type="protein sequence ID" value="TGO49067.1"/>
    <property type="molecule type" value="Genomic_DNA"/>
</dbReference>
<evidence type="ECO:0000256" key="1">
    <source>
        <dbReference type="ARBA" id="ARBA00008361"/>
    </source>
</evidence>
<keyword evidence="6" id="KW-1185">Reference proteome</keyword>
<evidence type="ECO:0000256" key="2">
    <source>
        <dbReference type="ARBA" id="ARBA00022603"/>
    </source>
</evidence>
<accession>A0A4Z1HWE7</accession>
<dbReference type="InterPro" id="IPR029063">
    <property type="entry name" value="SAM-dependent_MTases_sf"/>
</dbReference>
<dbReference type="CDD" id="cd02440">
    <property type="entry name" value="AdoMet_MTases"/>
    <property type="match status" value="1"/>
</dbReference>
<dbReference type="Gene3D" id="3.40.50.150">
    <property type="entry name" value="Vaccinia Virus protein VP39"/>
    <property type="match status" value="1"/>
</dbReference>
<dbReference type="InterPro" id="IPR051419">
    <property type="entry name" value="Lys/N-term_MeTrsfase_sf"/>
</dbReference>